<dbReference type="EMBL" id="JAMLDY010000017">
    <property type="protein sequence ID" value="MCP3735855.1"/>
    <property type="molecule type" value="Genomic_DNA"/>
</dbReference>
<evidence type="ECO:0000313" key="4">
    <source>
        <dbReference type="Proteomes" id="UP001139486"/>
    </source>
</evidence>
<comment type="caution">
    <text evidence="3">The sequence shown here is derived from an EMBL/GenBank/DDBJ whole genome shotgun (WGS) entry which is preliminary data.</text>
</comment>
<sequence>MFCRLKDWRRIATRFDRNIKTFMAAIAFAAAVIWWL</sequence>
<dbReference type="EMBL" id="JAMLDY010000013">
    <property type="protein sequence ID" value="MCP3735504.1"/>
    <property type="molecule type" value="Genomic_DNA"/>
</dbReference>
<feature type="non-terminal residue" evidence="3">
    <location>
        <position position="1"/>
    </location>
</feature>
<protein>
    <submittedName>
        <fullName evidence="3">IS5/IS1182 family transposase</fullName>
    </submittedName>
</protein>
<proteinExistence type="predicted"/>
<evidence type="ECO:0000313" key="3">
    <source>
        <dbReference type="EMBL" id="MCP3735855.1"/>
    </source>
</evidence>
<gene>
    <name evidence="2" type="ORF">M9979_11545</name>
    <name evidence="3" type="ORF">M9979_13325</name>
</gene>
<feature type="transmembrane region" description="Helical" evidence="1">
    <location>
        <begin position="18"/>
        <end position="35"/>
    </location>
</feature>
<organism evidence="3 4">
    <name type="scientific">Sphingomonas liriopis</name>
    <dbReference type="NCBI Taxonomy" id="2949094"/>
    <lineage>
        <taxon>Bacteria</taxon>
        <taxon>Pseudomonadati</taxon>
        <taxon>Pseudomonadota</taxon>
        <taxon>Alphaproteobacteria</taxon>
        <taxon>Sphingomonadales</taxon>
        <taxon>Sphingomonadaceae</taxon>
        <taxon>Sphingomonas</taxon>
    </lineage>
</organism>
<evidence type="ECO:0000256" key="1">
    <source>
        <dbReference type="SAM" id="Phobius"/>
    </source>
</evidence>
<evidence type="ECO:0000313" key="2">
    <source>
        <dbReference type="EMBL" id="MCP3735504.1"/>
    </source>
</evidence>
<dbReference type="Proteomes" id="UP001139486">
    <property type="component" value="Unassembled WGS sequence"/>
</dbReference>
<dbReference type="AlphaFoldDB" id="A0A9X2I101"/>
<keyword evidence="1" id="KW-1133">Transmembrane helix</keyword>
<keyword evidence="4" id="KW-1185">Reference proteome</keyword>
<keyword evidence="1" id="KW-0472">Membrane</keyword>
<reference evidence="3" key="1">
    <citation type="submission" date="2022-05" db="EMBL/GenBank/DDBJ databases">
        <title>Sphingomonas sp. strain RP10 Genome sequencing and assembly.</title>
        <authorList>
            <person name="Kim I."/>
        </authorList>
    </citation>
    <scope>NUCLEOTIDE SEQUENCE</scope>
    <source>
        <strain evidence="3">RP10</strain>
    </source>
</reference>
<name>A0A9X2I101_9SPHN</name>
<keyword evidence="1" id="KW-0812">Transmembrane</keyword>
<accession>A0A9X2I101</accession>